<proteinExistence type="predicted"/>
<protein>
    <submittedName>
        <fullName evidence="2">Uncharacterized protein</fullName>
    </submittedName>
</protein>
<keyword evidence="3" id="KW-1185">Reference proteome</keyword>
<name>A0A0C3L0K9_9AGAM</name>
<feature type="region of interest" description="Disordered" evidence="1">
    <location>
        <begin position="1"/>
        <end position="30"/>
    </location>
</feature>
<organism evidence="2 3">
    <name type="scientific">Tulasnella calospora MUT 4182</name>
    <dbReference type="NCBI Taxonomy" id="1051891"/>
    <lineage>
        <taxon>Eukaryota</taxon>
        <taxon>Fungi</taxon>
        <taxon>Dikarya</taxon>
        <taxon>Basidiomycota</taxon>
        <taxon>Agaricomycotina</taxon>
        <taxon>Agaricomycetes</taxon>
        <taxon>Cantharellales</taxon>
        <taxon>Tulasnellaceae</taxon>
        <taxon>Tulasnella</taxon>
    </lineage>
</organism>
<dbReference type="AlphaFoldDB" id="A0A0C3L0K9"/>
<evidence type="ECO:0000256" key="1">
    <source>
        <dbReference type="SAM" id="MobiDB-lite"/>
    </source>
</evidence>
<evidence type="ECO:0000313" key="2">
    <source>
        <dbReference type="EMBL" id="KIO15302.1"/>
    </source>
</evidence>
<gene>
    <name evidence="2" type="ORF">M407DRAFT_35157</name>
</gene>
<evidence type="ECO:0000313" key="3">
    <source>
        <dbReference type="Proteomes" id="UP000054248"/>
    </source>
</evidence>
<sequence length="68" mass="7313">MNEEPKSDLSVEVASPIDAKDLSSPPTSDQICKHVASVRTPPLRTPIIFDVPVTTGNLREGVALMELV</sequence>
<reference evidence="2 3" key="1">
    <citation type="submission" date="2014-04" db="EMBL/GenBank/DDBJ databases">
        <authorList>
            <consortium name="DOE Joint Genome Institute"/>
            <person name="Kuo A."/>
            <person name="Girlanda M."/>
            <person name="Perotto S."/>
            <person name="Kohler A."/>
            <person name="Nagy L.G."/>
            <person name="Floudas D."/>
            <person name="Copeland A."/>
            <person name="Barry K.W."/>
            <person name="Cichocki N."/>
            <person name="Veneault-Fourrey C."/>
            <person name="LaButti K."/>
            <person name="Lindquist E.A."/>
            <person name="Lipzen A."/>
            <person name="Lundell T."/>
            <person name="Morin E."/>
            <person name="Murat C."/>
            <person name="Sun H."/>
            <person name="Tunlid A."/>
            <person name="Henrissat B."/>
            <person name="Grigoriev I.V."/>
            <person name="Hibbett D.S."/>
            <person name="Martin F."/>
            <person name="Nordberg H.P."/>
            <person name="Cantor M.N."/>
            <person name="Hua S.X."/>
        </authorList>
    </citation>
    <scope>NUCLEOTIDE SEQUENCE [LARGE SCALE GENOMIC DNA]</scope>
    <source>
        <strain evidence="2 3">MUT 4182</strain>
    </source>
</reference>
<reference evidence="3" key="2">
    <citation type="submission" date="2015-01" db="EMBL/GenBank/DDBJ databases">
        <title>Evolutionary Origins and Diversification of the Mycorrhizal Mutualists.</title>
        <authorList>
            <consortium name="DOE Joint Genome Institute"/>
            <consortium name="Mycorrhizal Genomics Consortium"/>
            <person name="Kohler A."/>
            <person name="Kuo A."/>
            <person name="Nagy L.G."/>
            <person name="Floudas D."/>
            <person name="Copeland A."/>
            <person name="Barry K.W."/>
            <person name="Cichocki N."/>
            <person name="Veneault-Fourrey C."/>
            <person name="LaButti K."/>
            <person name="Lindquist E.A."/>
            <person name="Lipzen A."/>
            <person name="Lundell T."/>
            <person name="Morin E."/>
            <person name="Murat C."/>
            <person name="Riley R."/>
            <person name="Ohm R."/>
            <person name="Sun H."/>
            <person name="Tunlid A."/>
            <person name="Henrissat B."/>
            <person name="Grigoriev I.V."/>
            <person name="Hibbett D.S."/>
            <person name="Martin F."/>
        </authorList>
    </citation>
    <scope>NUCLEOTIDE SEQUENCE [LARGE SCALE GENOMIC DNA]</scope>
    <source>
        <strain evidence="3">MUT 4182</strain>
    </source>
</reference>
<dbReference type="HOGENOM" id="CLU_2795806_0_0_1"/>
<accession>A0A0C3L0K9</accession>
<dbReference type="EMBL" id="KN824243">
    <property type="protein sequence ID" value="KIO15302.1"/>
    <property type="molecule type" value="Genomic_DNA"/>
</dbReference>
<dbReference type="Proteomes" id="UP000054248">
    <property type="component" value="Unassembled WGS sequence"/>
</dbReference>